<dbReference type="Proteomes" id="UP000789595">
    <property type="component" value="Unassembled WGS sequence"/>
</dbReference>
<keyword evidence="1" id="KW-0677">Repeat</keyword>
<dbReference type="Gene3D" id="1.25.40.10">
    <property type="entry name" value="Tetratricopeptide repeat domain"/>
    <property type="match status" value="3"/>
</dbReference>
<accession>A0A7S4A7D8</accession>
<evidence type="ECO:0000256" key="3">
    <source>
        <dbReference type="PROSITE-ProRule" id="PRU00339"/>
    </source>
</evidence>
<dbReference type="SUPFAM" id="SSF48452">
    <property type="entry name" value="TPR-like"/>
    <property type="match status" value="2"/>
</dbReference>
<dbReference type="PANTHER" id="PTHR44809">
    <property type="match status" value="1"/>
</dbReference>
<evidence type="ECO:0000256" key="1">
    <source>
        <dbReference type="ARBA" id="ARBA00022737"/>
    </source>
</evidence>
<dbReference type="InterPro" id="IPR019734">
    <property type="entry name" value="TPR_rpt"/>
</dbReference>
<evidence type="ECO:0000313" key="4">
    <source>
        <dbReference type="EMBL" id="CAE0706198.1"/>
    </source>
</evidence>
<dbReference type="InterPro" id="IPR011990">
    <property type="entry name" value="TPR-like_helical_dom_sf"/>
</dbReference>
<dbReference type="SMART" id="SM00028">
    <property type="entry name" value="TPR"/>
    <property type="match status" value="5"/>
</dbReference>
<dbReference type="Pfam" id="PF13432">
    <property type="entry name" value="TPR_16"/>
    <property type="match status" value="1"/>
</dbReference>
<dbReference type="AlphaFoldDB" id="A0A7S4A7D8"/>
<evidence type="ECO:0000256" key="2">
    <source>
        <dbReference type="ARBA" id="ARBA00022803"/>
    </source>
</evidence>
<gene>
    <name evidence="4" type="ORF">PCAL00307_LOCUS21648</name>
    <name evidence="5" type="ORF">PECAL_3P20090</name>
</gene>
<name>A0A7S4A7D8_9STRA</name>
<keyword evidence="6" id="KW-1185">Reference proteome</keyword>
<dbReference type="InterPro" id="IPR013105">
    <property type="entry name" value="TPR_2"/>
</dbReference>
<reference evidence="5" key="2">
    <citation type="submission" date="2021-11" db="EMBL/GenBank/DDBJ databases">
        <authorList>
            <consortium name="Genoscope - CEA"/>
            <person name="William W."/>
        </authorList>
    </citation>
    <scope>NUCLEOTIDE SEQUENCE</scope>
</reference>
<dbReference type="Pfam" id="PF13374">
    <property type="entry name" value="TPR_10"/>
    <property type="match status" value="1"/>
</dbReference>
<sequence length="344" mass="37332">MAAQEETTQRAVFVDTSNEPRTDEEAVSMCTQGLERATAPRDIADLQFRLANAQVRRGFPELAVAAFRACVAADPRRLDAFNNLGLLLLRRYDYGAAATEFRHGLAVSESAELLLNLGVAVEHAGDVEEAQRCYERVITIAPKDARPHANLGALAAKRGALDEAIACHRKAVELNPDDPWLSFNLGDALEDAGDDESAIRAYEASIQLPCAKNNLAGLLEKSGDYDRAEALYAECCAQSPDDYDFAVNRACCARSRGVDAEALFADAAKLCERPYACAFNLAELAAARGDIQTALARAKEAVAYADEEEIDDARELLRALLEAWRDSLDDANVIEDALAHGLEI</sequence>
<feature type="repeat" description="TPR" evidence="3">
    <location>
        <begin position="145"/>
        <end position="178"/>
    </location>
</feature>
<organism evidence="4">
    <name type="scientific">Pelagomonas calceolata</name>
    <dbReference type="NCBI Taxonomy" id="35677"/>
    <lineage>
        <taxon>Eukaryota</taxon>
        <taxon>Sar</taxon>
        <taxon>Stramenopiles</taxon>
        <taxon>Ochrophyta</taxon>
        <taxon>Pelagophyceae</taxon>
        <taxon>Pelagomonadales</taxon>
        <taxon>Pelagomonadaceae</taxon>
        <taxon>Pelagomonas</taxon>
    </lineage>
</organism>
<keyword evidence="2 3" id="KW-0802">TPR repeat</keyword>
<dbReference type="Pfam" id="PF13414">
    <property type="entry name" value="TPR_11"/>
    <property type="match status" value="1"/>
</dbReference>
<reference evidence="4" key="1">
    <citation type="submission" date="2021-01" db="EMBL/GenBank/DDBJ databases">
        <authorList>
            <person name="Corre E."/>
            <person name="Pelletier E."/>
            <person name="Niang G."/>
            <person name="Scheremetjew M."/>
            <person name="Finn R."/>
            <person name="Kale V."/>
            <person name="Holt S."/>
            <person name="Cochrane G."/>
            <person name="Meng A."/>
            <person name="Brown T."/>
            <person name="Cohen L."/>
        </authorList>
    </citation>
    <scope>NUCLEOTIDE SEQUENCE</scope>
    <source>
        <strain evidence="4">CCMP1756</strain>
    </source>
</reference>
<evidence type="ECO:0000313" key="5">
    <source>
        <dbReference type="EMBL" id="CAH0372035.1"/>
    </source>
</evidence>
<dbReference type="Pfam" id="PF07719">
    <property type="entry name" value="TPR_2"/>
    <property type="match status" value="1"/>
</dbReference>
<dbReference type="OrthoDB" id="9991317at2759"/>
<dbReference type="PROSITE" id="PS50005">
    <property type="entry name" value="TPR"/>
    <property type="match status" value="2"/>
</dbReference>
<evidence type="ECO:0000313" key="6">
    <source>
        <dbReference type="Proteomes" id="UP000789595"/>
    </source>
</evidence>
<proteinExistence type="predicted"/>
<dbReference type="EMBL" id="HBIW01025089">
    <property type="protein sequence ID" value="CAE0706198.1"/>
    <property type="molecule type" value="Transcribed_RNA"/>
</dbReference>
<evidence type="ECO:0008006" key="7">
    <source>
        <dbReference type="Google" id="ProtNLM"/>
    </source>
</evidence>
<dbReference type="EMBL" id="CAKKNE010000003">
    <property type="protein sequence ID" value="CAH0372035.1"/>
    <property type="molecule type" value="Genomic_DNA"/>
</dbReference>
<protein>
    <recommendedName>
        <fullName evidence="7">UDP-N-acetylglucosamine--peptide N-acetylglucosaminyltransferase SPINDLY</fullName>
    </recommendedName>
</protein>
<dbReference type="PANTHER" id="PTHR44809:SF1">
    <property type="entry name" value="PROTEIN O-MANNOSYL-TRANSFERASE TMTC1"/>
    <property type="match status" value="1"/>
</dbReference>
<dbReference type="InterPro" id="IPR052943">
    <property type="entry name" value="TMTC_O-mannosyl-trnsfr"/>
</dbReference>
<feature type="repeat" description="TPR" evidence="3">
    <location>
        <begin position="111"/>
        <end position="144"/>
    </location>
</feature>